<protein>
    <submittedName>
        <fullName evidence="4">Amino acid adenylation domain-containing protein</fullName>
    </submittedName>
</protein>
<name>A0A4R2IIP7_9PSEU</name>
<sequence>MFSRAVSPSEWWFVGHPKSATPVVQLVVEGDGEITLPDLAHAVAVASEACPGARLSRVDRTWVDSGKAPRVRQVPKGDLTTMAATHRPIDGCEVLLLPGAVVFRAAHAVMDGHGVLTWATDVFRVLRGEQPEGATSTMTETDLLDRLGVTNNETRPPLECPSPLGQPQRTWRRRTLWRRLTIDGTHPALVAKVATALTAIYGLETAHYAIAVDLRRHTPEELSTANLSQSTVYEVHSSDQWDGVHERLLRALAEKRELSGRVDPAILKMPVPVMRALIKVLDVRSARRNRYAATSTLSHLGRVDLNTLSTPSFHAFTVYSLSTLSTAGPPEVNMVECAGRTEITLVWCDEPGMAARADDVLAWLRDTLSPNTEWEGNDTARPARTGTVVSAFREQAARTPAAIALRWPDGEMTYAELDRRSSFVAGELRSRGAGRDVVVGVLADRSPETVTALWGVLKSGAAYLPLDPAHPDARINELLADAKALMCVTRRTDQERPHGCPTVVIDDIEFENDTDVPEVDAGSLAYVIYTSGSTGRPKGVEIEHGSLVNYTRWAADRLGVDSDSCFGLFTSLAFDLPNTALYLPLLAGGTLVLVADEPNHVSLRYLVEESGVNSLKLTPSHLDLILRLGLAPRGFRLLVVGGEQLRQDLAAEARRVFGCRVVNHYGPTEATVGCLAHEYDPEQDTDPAVPIGRPADNTAAYLLDPQRRFVSPGEAGELYVGGAQVARGYRGRPDLDRERFVRMADGRRVYRTGDLARLLPTGEVEYLGRADDQVKVLGHRVEPAEVARVLEDHPGVTRAVVVPRRNSLHAYAVSTVDGDVLRAFLTERLPRYLVPAAVIVVPEIPQTANGKVDVRALPDLVIQEATAERDDVGEAVAAVWADTLSVDMGRLDDDADFHRLGGDSVLLLSMLAGVCRDVVGSDGEQAFMAELGQMIREPTLERVSAVARKVLAHPES</sequence>
<proteinExistence type="predicted"/>
<dbReference type="InterPro" id="IPR010071">
    <property type="entry name" value="AA_adenyl_dom"/>
</dbReference>
<dbReference type="SUPFAM" id="SSF56801">
    <property type="entry name" value="Acetyl-CoA synthetase-like"/>
    <property type="match status" value="1"/>
</dbReference>
<dbReference type="InterPro" id="IPR009081">
    <property type="entry name" value="PP-bd_ACP"/>
</dbReference>
<dbReference type="GO" id="GO:0043041">
    <property type="term" value="P:amino acid activation for nonribosomal peptide biosynthetic process"/>
    <property type="evidence" value="ECO:0007669"/>
    <property type="project" value="TreeGrafter"/>
</dbReference>
<evidence type="ECO:0000259" key="2">
    <source>
        <dbReference type="Pfam" id="PF00550"/>
    </source>
</evidence>
<dbReference type="Pfam" id="PF13193">
    <property type="entry name" value="AMP-binding_C"/>
    <property type="match status" value="1"/>
</dbReference>
<dbReference type="FunFam" id="3.40.50.980:FF:000001">
    <property type="entry name" value="Non-ribosomal peptide synthetase"/>
    <property type="match status" value="1"/>
</dbReference>
<dbReference type="Gene3D" id="3.30.300.30">
    <property type="match status" value="1"/>
</dbReference>
<feature type="domain" description="Carrier" evidence="2">
    <location>
        <begin position="875"/>
        <end position="912"/>
    </location>
</feature>
<dbReference type="Proteomes" id="UP000295680">
    <property type="component" value="Unassembled WGS sequence"/>
</dbReference>
<dbReference type="InterPro" id="IPR025110">
    <property type="entry name" value="AMP-bd_C"/>
</dbReference>
<dbReference type="PANTHER" id="PTHR45527">
    <property type="entry name" value="NONRIBOSOMAL PEPTIDE SYNTHETASE"/>
    <property type="match status" value="1"/>
</dbReference>
<evidence type="ECO:0000313" key="5">
    <source>
        <dbReference type="Proteomes" id="UP000295680"/>
    </source>
</evidence>
<dbReference type="GO" id="GO:0009366">
    <property type="term" value="C:enterobactin synthetase complex"/>
    <property type="evidence" value="ECO:0007669"/>
    <property type="project" value="TreeGrafter"/>
</dbReference>
<dbReference type="GO" id="GO:0031177">
    <property type="term" value="F:phosphopantetheine binding"/>
    <property type="evidence" value="ECO:0007669"/>
    <property type="project" value="TreeGrafter"/>
</dbReference>
<accession>A0A4R2IIP7</accession>
<feature type="domain" description="AMP-binding enzyme C-terminal" evidence="3">
    <location>
        <begin position="785"/>
        <end position="851"/>
    </location>
</feature>
<reference evidence="4 5" key="1">
    <citation type="submission" date="2019-03" db="EMBL/GenBank/DDBJ databases">
        <title>Genomic Encyclopedia of Type Strains, Phase IV (KMG-IV): sequencing the most valuable type-strain genomes for metagenomic binning, comparative biology and taxonomic classification.</title>
        <authorList>
            <person name="Goeker M."/>
        </authorList>
    </citation>
    <scope>NUCLEOTIDE SEQUENCE [LARGE SCALE GENOMIC DNA]</scope>
    <source>
        <strain evidence="4 5">DSM 45934</strain>
    </source>
</reference>
<dbReference type="Gene3D" id="3.40.50.980">
    <property type="match status" value="2"/>
</dbReference>
<dbReference type="PROSITE" id="PS00455">
    <property type="entry name" value="AMP_BINDING"/>
    <property type="match status" value="1"/>
</dbReference>
<dbReference type="Pfam" id="PF00550">
    <property type="entry name" value="PP-binding"/>
    <property type="match status" value="1"/>
</dbReference>
<dbReference type="GO" id="GO:0047527">
    <property type="term" value="F:2,3-dihydroxybenzoate-serine ligase activity"/>
    <property type="evidence" value="ECO:0007669"/>
    <property type="project" value="TreeGrafter"/>
</dbReference>
<dbReference type="Gene3D" id="1.10.1200.10">
    <property type="entry name" value="ACP-like"/>
    <property type="match status" value="1"/>
</dbReference>
<keyword evidence="5" id="KW-1185">Reference proteome</keyword>
<dbReference type="NCBIfam" id="TIGR01733">
    <property type="entry name" value="AA-adenyl-dom"/>
    <property type="match status" value="1"/>
</dbReference>
<feature type="domain" description="AMP-dependent synthetase/ligase" evidence="1">
    <location>
        <begin position="392"/>
        <end position="729"/>
    </location>
</feature>
<dbReference type="CDD" id="cd05930">
    <property type="entry name" value="A_NRPS"/>
    <property type="match status" value="1"/>
</dbReference>
<comment type="caution">
    <text evidence="4">The sequence shown here is derived from an EMBL/GenBank/DDBJ whole genome shotgun (WGS) entry which is preliminary data.</text>
</comment>
<dbReference type="InterPro" id="IPR000873">
    <property type="entry name" value="AMP-dep_synth/lig_dom"/>
</dbReference>
<dbReference type="GO" id="GO:0009239">
    <property type="term" value="P:enterobactin biosynthetic process"/>
    <property type="evidence" value="ECO:0007669"/>
    <property type="project" value="TreeGrafter"/>
</dbReference>
<organism evidence="4 5">
    <name type="scientific">Actinocrispum wychmicini</name>
    <dbReference type="NCBI Taxonomy" id="1213861"/>
    <lineage>
        <taxon>Bacteria</taxon>
        <taxon>Bacillati</taxon>
        <taxon>Actinomycetota</taxon>
        <taxon>Actinomycetes</taxon>
        <taxon>Pseudonocardiales</taxon>
        <taxon>Pseudonocardiaceae</taxon>
        <taxon>Actinocrispum</taxon>
    </lineage>
</organism>
<dbReference type="InterPro" id="IPR045851">
    <property type="entry name" value="AMP-bd_C_sf"/>
</dbReference>
<dbReference type="GO" id="GO:0005829">
    <property type="term" value="C:cytosol"/>
    <property type="evidence" value="ECO:0007669"/>
    <property type="project" value="TreeGrafter"/>
</dbReference>
<evidence type="ECO:0000313" key="4">
    <source>
        <dbReference type="EMBL" id="TCO44753.1"/>
    </source>
</evidence>
<dbReference type="RefSeq" id="WP_132126260.1">
    <property type="nucleotide sequence ID" value="NZ_SLWS01000022.1"/>
</dbReference>
<evidence type="ECO:0000259" key="3">
    <source>
        <dbReference type="Pfam" id="PF13193"/>
    </source>
</evidence>
<dbReference type="InterPro" id="IPR036736">
    <property type="entry name" value="ACP-like_sf"/>
</dbReference>
<gene>
    <name evidence="4" type="ORF">EV192_1225</name>
</gene>
<dbReference type="Gene3D" id="2.30.38.10">
    <property type="entry name" value="Luciferase, Domain 3"/>
    <property type="match status" value="1"/>
</dbReference>
<dbReference type="EMBL" id="SLWS01000022">
    <property type="protein sequence ID" value="TCO44753.1"/>
    <property type="molecule type" value="Genomic_DNA"/>
</dbReference>
<dbReference type="Pfam" id="PF00501">
    <property type="entry name" value="AMP-binding"/>
    <property type="match status" value="1"/>
</dbReference>
<dbReference type="OrthoDB" id="2472181at2"/>
<dbReference type="AlphaFoldDB" id="A0A4R2IIP7"/>
<dbReference type="PANTHER" id="PTHR45527:SF1">
    <property type="entry name" value="FATTY ACID SYNTHASE"/>
    <property type="match status" value="1"/>
</dbReference>
<dbReference type="InterPro" id="IPR020845">
    <property type="entry name" value="AMP-binding_CS"/>
</dbReference>
<evidence type="ECO:0000259" key="1">
    <source>
        <dbReference type="Pfam" id="PF00501"/>
    </source>
</evidence>